<dbReference type="PANTHER" id="PTHR42872:SF6">
    <property type="entry name" value="PROTEIN-GLUTAMATE METHYLESTERASE_PROTEIN-GLUTAMINE GLUTAMINASE"/>
    <property type="match status" value="1"/>
</dbReference>
<organism evidence="3">
    <name type="scientific">uncultured Gemmatimonadaceae bacterium</name>
    <dbReference type="NCBI Taxonomy" id="246130"/>
    <lineage>
        <taxon>Bacteria</taxon>
        <taxon>Pseudomonadati</taxon>
        <taxon>Gemmatimonadota</taxon>
        <taxon>Gemmatimonadia</taxon>
        <taxon>Gemmatimonadales</taxon>
        <taxon>Gemmatimonadaceae</taxon>
        <taxon>environmental samples</taxon>
    </lineage>
</organism>
<reference evidence="3" key="1">
    <citation type="submission" date="2020-02" db="EMBL/GenBank/DDBJ databases">
        <authorList>
            <person name="Meier V. D."/>
        </authorList>
    </citation>
    <scope>NUCLEOTIDE SEQUENCE</scope>
    <source>
        <strain evidence="3">AVDCRST_MAG11</strain>
    </source>
</reference>
<dbReference type="AlphaFoldDB" id="A0A6J4M074"/>
<dbReference type="GO" id="GO:0000160">
    <property type="term" value="P:phosphorelay signal transduction system"/>
    <property type="evidence" value="ECO:0007669"/>
    <property type="project" value="InterPro"/>
</dbReference>
<dbReference type="Gene3D" id="3.40.50.2300">
    <property type="match status" value="1"/>
</dbReference>
<gene>
    <name evidence="3" type="ORF">AVDCRST_MAG11-3056</name>
</gene>
<dbReference type="SMART" id="SM00448">
    <property type="entry name" value="REC"/>
    <property type="match status" value="1"/>
</dbReference>
<keyword evidence="1" id="KW-0597">Phosphoprotein</keyword>
<keyword evidence="3" id="KW-0378">Hydrolase</keyword>
<dbReference type="GO" id="GO:0008984">
    <property type="term" value="F:protein-glutamate methylesterase activity"/>
    <property type="evidence" value="ECO:0007669"/>
    <property type="project" value="UniProtKB-EC"/>
</dbReference>
<evidence type="ECO:0000313" key="3">
    <source>
        <dbReference type="EMBL" id="CAA9342862.1"/>
    </source>
</evidence>
<dbReference type="InterPro" id="IPR001789">
    <property type="entry name" value="Sig_transdc_resp-reg_receiver"/>
</dbReference>
<name>A0A6J4M074_9BACT</name>
<dbReference type="PANTHER" id="PTHR42872">
    <property type="entry name" value="PROTEIN-GLUTAMATE METHYLESTERASE/PROTEIN-GLUTAMINE GLUTAMINASE"/>
    <property type="match status" value="1"/>
</dbReference>
<dbReference type="EMBL" id="CADCTU010000666">
    <property type="protein sequence ID" value="CAA9342862.1"/>
    <property type="molecule type" value="Genomic_DNA"/>
</dbReference>
<dbReference type="InterPro" id="IPR011006">
    <property type="entry name" value="CheY-like_superfamily"/>
</dbReference>
<dbReference type="EC" id="3.1.1.61" evidence="3"/>
<accession>A0A6J4M074</accession>
<dbReference type="CDD" id="cd17541">
    <property type="entry name" value="REC_CheB-like"/>
    <property type="match status" value="1"/>
</dbReference>
<dbReference type="Pfam" id="PF00072">
    <property type="entry name" value="Response_reg"/>
    <property type="match status" value="1"/>
</dbReference>
<evidence type="ECO:0000259" key="2">
    <source>
        <dbReference type="PROSITE" id="PS50110"/>
    </source>
</evidence>
<proteinExistence type="predicted"/>
<feature type="domain" description="Response regulatory" evidence="2">
    <location>
        <begin position="1"/>
        <end position="118"/>
    </location>
</feature>
<feature type="non-terminal residue" evidence="3">
    <location>
        <position position="185"/>
    </location>
</feature>
<dbReference type="PROSITE" id="PS50110">
    <property type="entry name" value="RESPONSE_REGULATORY"/>
    <property type="match status" value="1"/>
</dbReference>
<dbReference type="SUPFAM" id="SSF52172">
    <property type="entry name" value="CheY-like"/>
    <property type="match status" value="1"/>
</dbReference>
<sequence length="185" mass="18998">MLVVDDSAFMRKLVAELVASSGEFEVVGSARNGREAVLQVRALDPAIVTMDVEMPEVDGLTALAQIMREAPRPVVMLSAADPAAGGDVTLRALELGAMDFVRKPSGPVSLDLATVRERLLGALRTAGQMNVGGMRALADRPARGDAAGAVSREVPAFVADGAAQRVVAVAASTGGPRALADLVPA</sequence>
<feature type="modified residue" description="4-aspartylphosphate" evidence="1">
    <location>
        <position position="51"/>
    </location>
</feature>
<evidence type="ECO:0000256" key="1">
    <source>
        <dbReference type="PROSITE-ProRule" id="PRU00169"/>
    </source>
</evidence>
<protein>
    <submittedName>
        <fullName evidence="3">Chemotaxis response regulator protein-glutamate methylesterase CheB</fullName>
        <ecNumber evidence="3">3.1.1.61</ecNumber>
    </submittedName>
</protein>